<dbReference type="RefSeq" id="WP_024748791.1">
    <property type="nucleotide sequence ID" value="NZ_CP006696.1"/>
</dbReference>
<comment type="function">
    <text evidence="8">Ligates lysine onto the cytidine present at position 34 of the AUA codon-specific tRNA(Ile) that contains the anticodon CAU, in an ATP-dependent manner. Cytidine is converted to lysidine, thus changing the amino acid specificity of the tRNA from methionine to isoleucine.</text>
</comment>
<dbReference type="CDD" id="cd01992">
    <property type="entry name" value="TilS_N"/>
    <property type="match status" value="1"/>
</dbReference>
<evidence type="ECO:0000313" key="10">
    <source>
        <dbReference type="EMBL" id="AIC10606.1"/>
    </source>
</evidence>
<dbReference type="InterPro" id="IPR012796">
    <property type="entry name" value="Lysidine-tRNA-synth_C"/>
</dbReference>
<evidence type="ECO:0000259" key="9">
    <source>
        <dbReference type="SMART" id="SM00977"/>
    </source>
</evidence>
<gene>
    <name evidence="8" type="primary">tilS</name>
    <name evidence="10" type="ORF">D934_11665</name>
</gene>
<dbReference type="InterPro" id="IPR012795">
    <property type="entry name" value="tRNA_Ile_lys_synt_N"/>
</dbReference>
<dbReference type="AlphaFoldDB" id="A0A060HB53"/>
<protein>
    <recommendedName>
        <fullName evidence="8">tRNA(Ile)-lysidine synthase</fullName>
        <ecNumber evidence="8">6.3.4.19</ecNumber>
    </recommendedName>
    <alternativeName>
        <fullName evidence="8">tRNA(Ile)-2-lysyl-cytidine synthase</fullName>
    </alternativeName>
    <alternativeName>
        <fullName evidence="8">tRNA(Ile)-lysidine synthetase</fullName>
    </alternativeName>
</protein>
<comment type="domain">
    <text evidence="8">The N-terminal region contains the highly conserved SGGXDS motif, predicted to be a P-loop motif involved in ATP binding.</text>
</comment>
<keyword evidence="5 8" id="KW-0547">Nucleotide-binding</keyword>
<feature type="domain" description="Lysidine-tRNA(Ile) synthetase C-terminal" evidence="9">
    <location>
        <begin position="356"/>
        <end position="429"/>
    </location>
</feature>
<evidence type="ECO:0000256" key="2">
    <source>
        <dbReference type="ARBA" id="ARBA00022490"/>
    </source>
</evidence>
<dbReference type="PATRIC" id="fig|155920.8.peg.2735"/>
<keyword evidence="4 8" id="KW-0819">tRNA processing</keyword>
<dbReference type="InterPro" id="IPR014729">
    <property type="entry name" value="Rossmann-like_a/b/a_fold"/>
</dbReference>
<dbReference type="InterPro" id="IPR015262">
    <property type="entry name" value="tRNA_Ile_lys_synt_subst-bd"/>
</dbReference>
<organism evidence="10 11">
    <name type="scientific">Xylella fastidiosa subsp. sandyi Ann-1</name>
    <dbReference type="NCBI Taxonomy" id="155920"/>
    <lineage>
        <taxon>Bacteria</taxon>
        <taxon>Pseudomonadati</taxon>
        <taxon>Pseudomonadota</taxon>
        <taxon>Gammaproteobacteria</taxon>
        <taxon>Lysobacterales</taxon>
        <taxon>Lysobacteraceae</taxon>
        <taxon>Xylella</taxon>
    </lineage>
</organism>
<evidence type="ECO:0000256" key="4">
    <source>
        <dbReference type="ARBA" id="ARBA00022694"/>
    </source>
</evidence>
<reference evidence="10 11" key="1">
    <citation type="submission" date="2013-08" db="EMBL/GenBank/DDBJ databases">
        <authorList>
            <person name="Stouthamer R."/>
            <person name="Nunney L."/>
        </authorList>
    </citation>
    <scope>NUCLEOTIDE SEQUENCE [LARGE SCALE GENOMIC DNA]</scope>
    <source>
        <strain evidence="11">ann-1</strain>
    </source>
</reference>
<dbReference type="SUPFAM" id="SSF52402">
    <property type="entry name" value="Adenine nucleotide alpha hydrolases-like"/>
    <property type="match status" value="1"/>
</dbReference>
<proteinExistence type="inferred from homology"/>
<feature type="binding site" evidence="8">
    <location>
        <begin position="22"/>
        <end position="27"/>
    </location>
    <ligand>
        <name>ATP</name>
        <dbReference type="ChEBI" id="CHEBI:30616"/>
    </ligand>
</feature>
<comment type="similarity">
    <text evidence="8">Belongs to the tRNA(Ile)-lysidine synthase family.</text>
</comment>
<dbReference type="EC" id="6.3.4.19" evidence="8"/>
<evidence type="ECO:0000256" key="1">
    <source>
        <dbReference type="ARBA" id="ARBA00004496"/>
    </source>
</evidence>
<evidence type="ECO:0000256" key="5">
    <source>
        <dbReference type="ARBA" id="ARBA00022741"/>
    </source>
</evidence>
<evidence type="ECO:0000313" key="11">
    <source>
        <dbReference type="Proteomes" id="UP000027215"/>
    </source>
</evidence>
<dbReference type="GO" id="GO:0006400">
    <property type="term" value="P:tRNA modification"/>
    <property type="evidence" value="ECO:0007669"/>
    <property type="project" value="UniProtKB-UniRule"/>
</dbReference>
<name>A0A060HB53_XYLFS</name>
<dbReference type="Proteomes" id="UP000027215">
    <property type="component" value="Chromosome"/>
</dbReference>
<dbReference type="HOGENOM" id="CLU_018869_2_0_6"/>
<dbReference type="HAMAP" id="MF_01161">
    <property type="entry name" value="tRNA_Ile_lys_synt"/>
    <property type="match status" value="1"/>
</dbReference>
<dbReference type="PANTHER" id="PTHR43033:SF1">
    <property type="entry name" value="TRNA(ILE)-LYSIDINE SYNTHASE-RELATED"/>
    <property type="match status" value="1"/>
</dbReference>
<dbReference type="SUPFAM" id="SSF56037">
    <property type="entry name" value="PheT/TilS domain"/>
    <property type="match status" value="1"/>
</dbReference>
<dbReference type="PANTHER" id="PTHR43033">
    <property type="entry name" value="TRNA(ILE)-LYSIDINE SYNTHASE-RELATED"/>
    <property type="match status" value="1"/>
</dbReference>
<dbReference type="GO" id="GO:0005737">
    <property type="term" value="C:cytoplasm"/>
    <property type="evidence" value="ECO:0007669"/>
    <property type="project" value="UniProtKB-SubCell"/>
</dbReference>
<dbReference type="SMART" id="SM00977">
    <property type="entry name" value="TilS_C"/>
    <property type="match status" value="1"/>
</dbReference>
<dbReference type="Pfam" id="PF01171">
    <property type="entry name" value="ATP_bind_3"/>
    <property type="match status" value="1"/>
</dbReference>
<dbReference type="GO" id="GO:0032267">
    <property type="term" value="F:tRNA(Ile)-lysidine synthase activity"/>
    <property type="evidence" value="ECO:0007669"/>
    <property type="project" value="UniProtKB-EC"/>
</dbReference>
<dbReference type="Gene3D" id="1.20.59.20">
    <property type="match status" value="1"/>
</dbReference>
<dbReference type="Pfam" id="PF09179">
    <property type="entry name" value="TilS"/>
    <property type="match status" value="1"/>
</dbReference>
<evidence type="ECO:0000256" key="8">
    <source>
        <dbReference type="HAMAP-Rule" id="MF_01161"/>
    </source>
</evidence>
<dbReference type="InterPro" id="IPR011063">
    <property type="entry name" value="TilS/TtcA_N"/>
</dbReference>
<keyword evidence="2 8" id="KW-0963">Cytoplasm</keyword>
<accession>A0A060HB53</accession>
<dbReference type="KEGG" id="xfs:D934_11665"/>
<evidence type="ECO:0000256" key="6">
    <source>
        <dbReference type="ARBA" id="ARBA00022840"/>
    </source>
</evidence>
<dbReference type="SUPFAM" id="SSF82829">
    <property type="entry name" value="MesJ substrate recognition domain-like"/>
    <property type="match status" value="1"/>
</dbReference>
<evidence type="ECO:0000256" key="3">
    <source>
        <dbReference type="ARBA" id="ARBA00022598"/>
    </source>
</evidence>
<dbReference type="Gene3D" id="3.40.50.620">
    <property type="entry name" value="HUPs"/>
    <property type="match status" value="1"/>
</dbReference>
<dbReference type="NCBIfam" id="TIGR02432">
    <property type="entry name" value="lysidine_TilS_N"/>
    <property type="match status" value="1"/>
</dbReference>
<keyword evidence="6 8" id="KW-0067">ATP-binding</keyword>
<dbReference type="EMBL" id="CP006696">
    <property type="protein sequence ID" value="AIC10606.1"/>
    <property type="molecule type" value="Genomic_DNA"/>
</dbReference>
<dbReference type="GO" id="GO:0005524">
    <property type="term" value="F:ATP binding"/>
    <property type="evidence" value="ECO:0007669"/>
    <property type="project" value="UniProtKB-UniRule"/>
</dbReference>
<sequence length="437" mass="48863">MTVSSPFPRIPDPGVPVLVAFSGGLDSTVLLHCLASQPTQRIHGLEAIHIHHGLNENADAWTAHCAAFCTQHDIRLHIARVHVSHNSGQGLEAAARTARRAAFAHTLQHGHYLALAHHCDDQAETWLLRALRGSCDGLAAMRPLTPFAAGHLWRPLLTHSRAQLLDYAQQQHLDWIEDSSNADLRHDRNFLRIHVLPLLHQRWPQATAVLARNAALAAANADLLNAEDAVLLPDLLDPDGALDINALTAHPPARRARLLRAWCARAGAPPLPERGVNIIERELLPARHDSAACFTWSHTEIRRWRLRLYLHRPQPPWPPDWQPLWSGTAPLILPDGGQLHLESTDHETVPGFPHPLRVRARRGGERLILPRRTHSHPLKHLLQDVGIPPWRRASMPLLCDGEQILAVGDALLAAPLVTWLQAHRLKLRWQYHNNTCI</sequence>
<evidence type="ECO:0000256" key="7">
    <source>
        <dbReference type="ARBA" id="ARBA00048539"/>
    </source>
</evidence>
<dbReference type="Pfam" id="PF11734">
    <property type="entry name" value="TilS_C"/>
    <property type="match status" value="1"/>
</dbReference>
<dbReference type="InterPro" id="IPR012094">
    <property type="entry name" value="tRNA_Ile_lys_synt"/>
</dbReference>
<comment type="catalytic activity">
    <reaction evidence="7 8">
        <text>cytidine(34) in tRNA(Ile2) + L-lysine + ATP = lysidine(34) in tRNA(Ile2) + AMP + diphosphate + H(+)</text>
        <dbReference type="Rhea" id="RHEA:43744"/>
        <dbReference type="Rhea" id="RHEA-COMP:10625"/>
        <dbReference type="Rhea" id="RHEA-COMP:10670"/>
        <dbReference type="ChEBI" id="CHEBI:15378"/>
        <dbReference type="ChEBI" id="CHEBI:30616"/>
        <dbReference type="ChEBI" id="CHEBI:32551"/>
        <dbReference type="ChEBI" id="CHEBI:33019"/>
        <dbReference type="ChEBI" id="CHEBI:82748"/>
        <dbReference type="ChEBI" id="CHEBI:83665"/>
        <dbReference type="ChEBI" id="CHEBI:456215"/>
        <dbReference type="EC" id="6.3.4.19"/>
    </reaction>
</comment>
<dbReference type="NCBIfam" id="TIGR02433">
    <property type="entry name" value="lysidine_TilS_C"/>
    <property type="match status" value="1"/>
</dbReference>
<keyword evidence="3 8" id="KW-0436">Ligase</keyword>
<comment type="subcellular location">
    <subcellularLocation>
        <location evidence="1 8">Cytoplasm</location>
    </subcellularLocation>
</comment>